<keyword evidence="4 12" id="KW-0547">Nucleotide-binding</keyword>
<dbReference type="PROSITE" id="PS00178">
    <property type="entry name" value="AA_TRNA_LIGASE_I"/>
    <property type="match status" value="1"/>
</dbReference>
<dbReference type="InterPro" id="IPR035684">
    <property type="entry name" value="ArgRS_core"/>
</dbReference>
<name>A0ABP1RER7_9HEXA</name>
<dbReference type="NCBIfam" id="TIGR00456">
    <property type="entry name" value="argS"/>
    <property type="match status" value="1"/>
</dbReference>
<dbReference type="EMBL" id="CAXLJM020000068">
    <property type="protein sequence ID" value="CAL8124149.1"/>
    <property type="molecule type" value="Genomic_DNA"/>
</dbReference>
<feature type="domain" description="DALR anticodon binding" evidence="13">
    <location>
        <begin position="459"/>
        <end position="580"/>
    </location>
</feature>
<evidence type="ECO:0000256" key="5">
    <source>
        <dbReference type="ARBA" id="ARBA00022840"/>
    </source>
</evidence>
<evidence type="ECO:0000256" key="11">
    <source>
        <dbReference type="ARBA" id="ARBA00049595"/>
    </source>
</evidence>
<organism evidence="14 15">
    <name type="scientific">Orchesella dallaii</name>
    <dbReference type="NCBI Taxonomy" id="48710"/>
    <lineage>
        <taxon>Eukaryota</taxon>
        <taxon>Metazoa</taxon>
        <taxon>Ecdysozoa</taxon>
        <taxon>Arthropoda</taxon>
        <taxon>Hexapoda</taxon>
        <taxon>Collembola</taxon>
        <taxon>Entomobryomorpha</taxon>
        <taxon>Entomobryoidea</taxon>
        <taxon>Orchesellidae</taxon>
        <taxon>Orchesellinae</taxon>
        <taxon>Orchesella</taxon>
    </lineage>
</organism>
<dbReference type="PRINTS" id="PR01038">
    <property type="entry name" value="TRNASYNTHARG"/>
</dbReference>
<dbReference type="SUPFAM" id="SSF52374">
    <property type="entry name" value="Nucleotidylyl transferase"/>
    <property type="match status" value="1"/>
</dbReference>
<evidence type="ECO:0000256" key="12">
    <source>
        <dbReference type="RuleBase" id="RU363038"/>
    </source>
</evidence>
<dbReference type="InterPro" id="IPR009080">
    <property type="entry name" value="tRNAsynth_Ia_anticodon-bd"/>
</dbReference>
<accession>A0ABP1RER7</accession>
<dbReference type="SMART" id="SM00836">
    <property type="entry name" value="DALR_1"/>
    <property type="match status" value="1"/>
</dbReference>
<dbReference type="InterPro" id="IPR014729">
    <property type="entry name" value="Rossmann-like_a/b/a_fold"/>
</dbReference>
<keyword evidence="15" id="KW-1185">Reference proteome</keyword>
<dbReference type="InterPro" id="IPR001412">
    <property type="entry name" value="aa-tRNA-synth_I_CS"/>
</dbReference>
<evidence type="ECO:0000259" key="13">
    <source>
        <dbReference type="SMART" id="SM00836"/>
    </source>
</evidence>
<evidence type="ECO:0000256" key="10">
    <source>
        <dbReference type="ARBA" id="ARBA00049339"/>
    </source>
</evidence>
<keyword evidence="5 12" id="KW-0067">ATP-binding</keyword>
<dbReference type="InterPro" id="IPR001278">
    <property type="entry name" value="Arg-tRNA-ligase"/>
</dbReference>
<protein>
    <recommendedName>
        <fullName evidence="9">Probable arginine--tRNA ligase, mitochondrial</fullName>
        <ecNumber evidence="2">6.1.1.19</ecNumber>
    </recommendedName>
    <alternativeName>
        <fullName evidence="8">Arginyl-tRNA synthetase</fullName>
    </alternativeName>
</protein>
<comment type="caution">
    <text evidence="14">The sequence shown here is derived from an EMBL/GenBank/DDBJ whole genome shotgun (WGS) entry which is preliminary data.</text>
</comment>
<dbReference type="SUPFAM" id="SSF47323">
    <property type="entry name" value="Anticodon-binding domain of a subclass of class I aminoacyl-tRNA synthetases"/>
    <property type="match status" value="1"/>
</dbReference>
<evidence type="ECO:0000313" key="15">
    <source>
        <dbReference type="Proteomes" id="UP001642540"/>
    </source>
</evidence>
<comment type="similarity">
    <text evidence="1 12">Belongs to the class-I aminoacyl-tRNA synthetase family.</text>
</comment>
<evidence type="ECO:0000313" key="14">
    <source>
        <dbReference type="EMBL" id="CAL8124149.1"/>
    </source>
</evidence>
<dbReference type="EC" id="6.1.1.19" evidence="2"/>
<proteinExistence type="inferred from homology"/>
<sequence>MQKVQKLTRHFRTARFSSLNTSPEISQNLISQWVSNGNIPFPYSIQHRVNYSIPNDSTTVRVRIERGRQEETHNLEISSLKGILSKISIPNLSCTNLTRALPSPPPPLVIEYSSPNIAKPLHMGHLRSTLTGKYVSRISKFAGHDIKSITFLGDWGTQFGVLHLGIMNKWDKSIPFKEFLHNLNLHQLLNTYVESSKECEASPETSRTSALAYSAELERNFGEDNDANAVWKHTRNLTVSHLKTCYDKLGIQFDEYEAESMYRMGCEATVQALDVLRKTNLLETREDGSAFIRLSEETIVTVLKRDNSSVYLLRDIACGLSRSHRYPDHSHVYVVDAGQGNHFRNLFKILNTIVDKGNEADPKMPFKKYNHVQFGRVTGMSTRSGDYVLLDDVINEGRKLMHERRLKSRNVRNEHDVDVSEELAISGLIIHALKMRKTKDYAFDWDSALTSSGNSGVALQYSLARVRSLNERVTCGVQLSIEEVLEVLVSHANTHMLQLVVCLLNFEDVFWRSYLTLEPCVLVSYAFTLHDRVSRAYSSVKLLDNDDKNLVAACLWVFNTSNNIMKNTLNIIGMEIINKGF</sequence>
<dbReference type="Gene3D" id="3.40.50.620">
    <property type="entry name" value="HUPs"/>
    <property type="match status" value="1"/>
</dbReference>
<gene>
    <name evidence="14" type="ORF">ODALV1_LOCUS20486</name>
</gene>
<evidence type="ECO:0000256" key="1">
    <source>
        <dbReference type="ARBA" id="ARBA00005594"/>
    </source>
</evidence>
<evidence type="ECO:0000256" key="7">
    <source>
        <dbReference type="ARBA" id="ARBA00023146"/>
    </source>
</evidence>
<evidence type="ECO:0000256" key="2">
    <source>
        <dbReference type="ARBA" id="ARBA00012837"/>
    </source>
</evidence>
<dbReference type="Pfam" id="PF05746">
    <property type="entry name" value="DALR_1"/>
    <property type="match status" value="1"/>
</dbReference>
<dbReference type="Proteomes" id="UP001642540">
    <property type="component" value="Unassembled WGS sequence"/>
</dbReference>
<evidence type="ECO:0000256" key="3">
    <source>
        <dbReference type="ARBA" id="ARBA00022598"/>
    </source>
</evidence>
<keyword evidence="7 12" id="KW-0030">Aminoacyl-tRNA synthetase</keyword>
<evidence type="ECO:0000256" key="8">
    <source>
        <dbReference type="ARBA" id="ARBA00033033"/>
    </source>
</evidence>
<evidence type="ECO:0000256" key="6">
    <source>
        <dbReference type="ARBA" id="ARBA00022917"/>
    </source>
</evidence>
<evidence type="ECO:0000256" key="9">
    <source>
        <dbReference type="ARBA" id="ARBA00039495"/>
    </source>
</evidence>
<comment type="catalytic activity">
    <reaction evidence="10">
        <text>tRNA(Arg) + L-arginine + ATP = L-arginyl-tRNA(Arg) + AMP + diphosphate</text>
        <dbReference type="Rhea" id="RHEA:20301"/>
        <dbReference type="Rhea" id="RHEA-COMP:9658"/>
        <dbReference type="Rhea" id="RHEA-COMP:9673"/>
        <dbReference type="ChEBI" id="CHEBI:30616"/>
        <dbReference type="ChEBI" id="CHEBI:32682"/>
        <dbReference type="ChEBI" id="CHEBI:33019"/>
        <dbReference type="ChEBI" id="CHEBI:78442"/>
        <dbReference type="ChEBI" id="CHEBI:78513"/>
        <dbReference type="ChEBI" id="CHEBI:456215"/>
        <dbReference type="EC" id="6.1.1.19"/>
    </reaction>
</comment>
<reference evidence="14 15" key="1">
    <citation type="submission" date="2024-08" db="EMBL/GenBank/DDBJ databases">
        <authorList>
            <person name="Cucini C."/>
            <person name="Frati F."/>
        </authorList>
    </citation>
    <scope>NUCLEOTIDE SEQUENCE [LARGE SCALE GENOMIC DNA]</scope>
</reference>
<dbReference type="InterPro" id="IPR008909">
    <property type="entry name" value="DALR_anticod-bd"/>
</dbReference>
<comment type="function">
    <text evidence="11">Catalyzes the attachment of arginine to tRNA(Arg) in a two-step reaction: arginine is first activated by ATP to form Arg-AMP and then transferred to the acceptor end of tRNA(Arg).</text>
</comment>
<dbReference type="Pfam" id="PF00750">
    <property type="entry name" value="tRNA-synt_1d"/>
    <property type="match status" value="1"/>
</dbReference>
<keyword evidence="3 12" id="KW-0436">Ligase</keyword>
<dbReference type="PANTHER" id="PTHR11956:SF11">
    <property type="entry name" value="ARGININE--TRNA LIGASE, MITOCHONDRIAL-RELATED"/>
    <property type="match status" value="1"/>
</dbReference>
<dbReference type="Gene3D" id="1.10.730.10">
    <property type="entry name" value="Isoleucyl-tRNA Synthetase, Domain 1"/>
    <property type="match status" value="1"/>
</dbReference>
<evidence type="ECO:0000256" key="4">
    <source>
        <dbReference type="ARBA" id="ARBA00022741"/>
    </source>
</evidence>
<dbReference type="PANTHER" id="PTHR11956">
    <property type="entry name" value="ARGINYL-TRNA SYNTHETASE"/>
    <property type="match status" value="1"/>
</dbReference>
<keyword evidence="6 12" id="KW-0648">Protein biosynthesis</keyword>